<reference evidence="1" key="1">
    <citation type="submission" date="2022-03" db="EMBL/GenBank/DDBJ databases">
        <authorList>
            <person name="Sayadi A."/>
        </authorList>
    </citation>
    <scope>NUCLEOTIDE SEQUENCE</scope>
</reference>
<gene>
    <name evidence="1" type="ORF">ACAOBT_LOCUS21504</name>
</gene>
<accession>A0A9P0PTQ7</accession>
<protein>
    <submittedName>
        <fullName evidence="1">Uncharacterized protein</fullName>
    </submittedName>
</protein>
<evidence type="ECO:0000313" key="2">
    <source>
        <dbReference type="Proteomes" id="UP001152888"/>
    </source>
</evidence>
<comment type="caution">
    <text evidence="1">The sequence shown here is derived from an EMBL/GenBank/DDBJ whole genome shotgun (WGS) entry which is preliminary data.</text>
</comment>
<evidence type="ECO:0000313" key="1">
    <source>
        <dbReference type="EMBL" id="CAH1993442.1"/>
    </source>
</evidence>
<proteinExistence type="predicted"/>
<dbReference type="EMBL" id="CAKOFQ010007172">
    <property type="protein sequence ID" value="CAH1993442.1"/>
    <property type="molecule type" value="Genomic_DNA"/>
</dbReference>
<organism evidence="1 2">
    <name type="scientific">Acanthoscelides obtectus</name>
    <name type="common">Bean weevil</name>
    <name type="synonym">Bruchus obtectus</name>
    <dbReference type="NCBI Taxonomy" id="200917"/>
    <lineage>
        <taxon>Eukaryota</taxon>
        <taxon>Metazoa</taxon>
        <taxon>Ecdysozoa</taxon>
        <taxon>Arthropoda</taxon>
        <taxon>Hexapoda</taxon>
        <taxon>Insecta</taxon>
        <taxon>Pterygota</taxon>
        <taxon>Neoptera</taxon>
        <taxon>Endopterygota</taxon>
        <taxon>Coleoptera</taxon>
        <taxon>Polyphaga</taxon>
        <taxon>Cucujiformia</taxon>
        <taxon>Chrysomeloidea</taxon>
        <taxon>Chrysomelidae</taxon>
        <taxon>Bruchinae</taxon>
        <taxon>Bruchini</taxon>
        <taxon>Acanthoscelides</taxon>
    </lineage>
</organism>
<dbReference type="Proteomes" id="UP001152888">
    <property type="component" value="Unassembled WGS sequence"/>
</dbReference>
<keyword evidence="2" id="KW-1185">Reference proteome</keyword>
<dbReference type="AlphaFoldDB" id="A0A9P0PTQ7"/>
<name>A0A9P0PTQ7_ACAOB</name>
<dbReference type="OrthoDB" id="6740708at2759"/>
<sequence length="102" mass="11563">MAANRLQRYAHFLSGFNFDIKHVSSIQNVADFLSRMPIEDDMSVQLIDFPIHLNYLTNSDSSIPVDVNKVRELTSSDSVLSEVLNFVKKGWPASHKSNELKP</sequence>